<keyword evidence="4 7" id="KW-1133">Transmembrane helix</keyword>
<dbReference type="PANTHER" id="PTHR47755:SF1">
    <property type="entry name" value="CELL DIVISION PROTEIN FTSX"/>
    <property type="match status" value="1"/>
</dbReference>
<dbReference type="KEGG" id="drt:Dret_0008"/>
<organism evidence="9 10">
    <name type="scientific">Desulfohalobium retbaense (strain ATCC 49708 / DSM 5692 / JCM 16813 / HR100)</name>
    <dbReference type="NCBI Taxonomy" id="485915"/>
    <lineage>
        <taxon>Bacteria</taxon>
        <taxon>Pseudomonadati</taxon>
        <taxon>Thermodesulfobacteriota</taxon>
        <taxon>Desulfovibrionia</taxon>
        <taxon>Desulfovibrionales</taxon>
        <taxon>Desulfohalobiaceae</taxon>
        <taxon>Desulfohalobium</taxon>
    </lineage>
</organism>
<accession>C8WZ35</accession>
<dbReference type="Pfam" id="PF02687">
    <property type="entry name" value="FtsX"/>
    <property type="match status" value="1"/>
</dbReference>
<feature type="domain" description="ABC3 transporter permease C-terminal" evidence="8">
    <location>
        <begin position="179"/>
        <end position="289"/>
    </location>
</feature>
<evidence type="ECO:0000313" key="9">
    <source>
        <dbReference type="EMBL" id="ACV67310.1"/>
    </source>
</evidence>
<dbReference type="RefSeq" id="WP_012813859.1">
    <property type="nucleotide sequence ID" value="NC_013223.1"/>
</dbReference>
<comment type="subcellular location">
    <subcellularLocation>
        <location evidence="1">Cell membrane</location>
        <topology evidence="1">Multi-pass membrane protein</topology>
    </subcellularLocation>
</comment>
<evidence type="ECO:0000256" key="4">
    <source>
        <dbReference type="ARBA" id="ARBA00022989"/>
    </source>
</evidence>
<protein>
    <recommendedName>
        <fullName evidence="6">Cell division protein FtsX</fullName>
    </recommendedName>
</protein>
<dbReference type="eggNOG" id="COG2177">
    <property type="taxonomic scope" value="Bacteria"/>
</dbReference>
<dbReference type="InterPro" id="IPR004513">
    <property type="entry name" value="FtsX"/>
</dbReference>
<comment type="similarity">
    <text evidence="6">Belongs to the ABC-4 integral membrane protein family. FtsX subfamily.</text>
</comment>
<evidence type="ECO:0000256" key="6">
    <source>
        <dbReference type="PIRNR" id="PIRNR003097"/>
    </source>
</evidence>
<evidence type="ECO:0000256" key="5">
    <source>
        <dbReference type="ARBA" id="ARBA00023136"/>
    </source>
</evidence>
<gene>
    <name evidence="9" type="ordered locus">Dret_0008</name>
</gene>
<evidence type="ECO:0000313" key="10">
    <source>
        <dbReference type="Proteomes" id="UP000001052"/>
    </source>
</evidence>
<feature type="transmembrane region" description="Helical" evidence="7">
    <location>
        <begin position="264"/>
        <end position="288"/>
    </location>
</feature>
<dbReference type="STRING" id="485915.Dret_0008"/>
<feature type="transmembrane region" description="Helical" evidence="7">
    <location>
        <begin position="21"/>
        <end position="44"/>
    </location>
</feature>
<evidence type="ECO:0000256" key="2">
    <source>
        <dbReference type="ARBA" id="ARBA00022475"/>
    </source>
</evidence>
<keyword evidence="6" id="KW-0131">Cell cycle</keyword>
<feature type="transmembrane region" description="Helical" evidence="7">
    <location>
        <begin position="174"/>
        <end position="199"/>
    </location>
</feature>
<reference evidence="10" key="1">
    <citation type="submission" date="2009-09" db="EMBL/GenBank/DDBJ databases">
        <title>The complete chromosome of Desulfohalobium retbaense DSM 5692.</title>
        <authorList>
            <consortium name="US DOE Joint Genome Institute (JGI-PGF)"/>
            <person name="Lucas S."/>
            <person name="Copeland A."/>
            <person name="Lapidus A."/>
            <person name="Glavina del Rio T."/>
            <person name="Dalin E."/>
            <person name="Tice H."/>
            <person name="Bruce D."/>
            <person name="Goodwin L."/>
            <person name="Pitluck S."/>
            <person name="Kyrpides N."/>
            <person name="Mavromatis K."/>
            <person name="Ivanova N."/>
            <person name="Mikhailova N."/>
            <person name="Munk A.C."/>
            <person name="Brettin T."/>
            <person name="Detter J.C."/>
            <person name="Han C."/>
            <person name="Tapia R."/>
            <person name="Larimer F."/>
            <person name="Land M."/>
            <person name="Hauser L."/>
            <person name="Markowitz V."/>
            <person name="Cheng J.-F."/>
            <person name="Hugenholtz P."/>
            <person name="Woyke T."/>
            <person name="Wu D."/>
            <person name="Spring S."/>
            <person name="Klenk H.-P."/>
            <person name="Eisen J.A."/>
        </authorList>
    </citation>
    <scope>NUCLEOTIDE SEQUENCE [LARGE SCALE GENOMIC DNA]</scope>
    <source>
        <strain evidence="10">DSM 5692</strain>
    </source>
</reference>
<evidence type="ECO:0000259" key="8">
    <source>
        <dbReference type="Pfam" id="PF02687"/>
    </source>
</evidence>
<evidence type="ECO:0000256" key="3">
    <source>
        <dbReference type="ARBA" id="ARBA00022692"/>
    </source>
</evidence>
<dbReference type="EMBL" id="CP001734">
    <property type="protein sequence ID" value="ACV67310.1"/>
    <property type="molecule type" value="Genomic_DNA"/>
</dbReference>
<reference evidence="9 10" key="2">
    <citation type="journal article" date="2010" name="Stand. Genomic Sci.">
        <title>Complete genome sequence of Desulfohalobium retbaense type strain (HR(100)).</title>
        <authorList>
            <person name="Spring S."/>
            <person name="Nolan M."/>
            <person name="Lapidus A."/>
            <person name="Glavina Del Rio T."/>
            <person name="Copeland A."/>
            <person name="Tice H."/>
            <person name="Cheng J.F."/>
            <person name="Lucas S."/>
            <person name="Land M."/>
            <person name="Chen F."/>
            <person name="Bruce D."/>
            <person name="Goodwin L."/>
            <person name="Pitluck S."/>
            <person name="Ivanova N."/>
            <person name="Mavromatis K."/>
            <person name="Mikhailova N."/>
            <person name="Pati A."/>
            <person name="Chen A."/>
            <person name="Palaniappan K."/>
            <person name="Hauser L."/>
            <person name="Chang Y.J."/>
            <person name="Jeffries C.D."/>
            <person name="Munk C."/>
            <person name="Kiss H."/>
            <person name="Chain P."/>
            <person name="Han C."/>
            <person name="Brettin T."/>
            <person name="Detter J.C."/>
            <person name="Schuler E."/>
            <person name="Goker M."/>
            <person name="Rohde M."/>
            <person name="Bristow J."/>
            <person name="Eisen J.A."/>
            <person name="Markowitz V."/>
            <person name="Hugenholtz P."/>
            <person name="Kyrpides N.C."/>
            <person name="Klenk H.P."/>
        </authorList>
    </citation>
    <scope>NUCLEOTIDE SEQUENCE [LARGE SCALE GENOMIC DNA]</scope>
    <source>
        <strain evidence="9 10">DSM 5692</strain>
    </source>
</reference>
<keyword evidence="10" id="KW-1185">Reference proteome</keyword>
<dbReference type="InterPro" id="IPR003838">
    <property type="entry name" value="ABC3_permease_C"/>
</dbReference>
<proteinExistence type="inferred from homology"/>
<name>C8WZ35_DESRD</name>
<dbReference type="GO" id="GO:0032153">
    <property type="term" value="C:cell division site"/>
    <property type="evidence" value="ECO:0007669"/>
    <property type="project" value="TreeGrafter"/>
</dbReference>
<keyword evidence="6" id="KW-0132">Cell division</keyword>
<dbReference type="GO" id="GO:0051301">
    <property type="term" value="P:cell division"/>
    <property type="evidence" value="ECO:0007669"/>
    <property type="project" value="UniProtKB-KW"/>
</dbReference>
<dbReference type="OrthoDB" id="9813411at2"/>
<keyword evidence="5 6" id="KW-0472">Membrane</keyword>
<dbReference type="Proteomes" id="UP000001052">
    <property type="component" value="Chromosome"/>
</dbReference>
<sequence length="291" mass="32258">MIGLWWRLLVRGVRDIGLDKWVQLFTLGAVTLVTFLAGGFLLLVHNLDTQLVQRQGSVQFQVYWQRNATLETVQQDWRSLEGWSGLRSLQEFTPRQAALSLDGALEGEVELKSERSHILPATALLRFRVPGENAQQWAQQRLDRLRALPRVAEVHYNPLQLQTAGSWVQISQRLVWPVIGFLVLVLALVVGNTFRLALLHRRDEVELLQLVGAGRWYIQMPLLVGGALQGAAGAGLALGLLKGAQLGLESILNTAPLWIQVHYLPWHLVGGVVAGVTAVGAVSSWIAVKEE</sequence>
<evidence type="ECO:0000256" key="7">
    <source>
        <dbReference type="SAM" id="Phobius"/>
    </source>
</evidence>
<dbReference type="PANTHER" id="PTHR47755">
    <property type="entry name" value="CELL DIVISION PROTEIN FTSX"/>
    <property type="match status" value="1"/>
</dbReference>
<dbReference type="GO" id="GO:0005886">
    <property type="term" value="C:plasma membrane"/>
    <property type="evidence" value="ECO:0007669"/>
    <property type="project" value="UniProtKB-SubCell"/>
</dbReference>
<dbReference type="AlphaFoldDB" id="C8WZ35"/>
<dbReference type="PIRSF" id="PIRSF003097">
    <property type="entry name" value="FtsX"/>
    <property type="match status" value="1"/>
</dbReference>
<keyword evidence="3 7" id="KW-0812">Transmembrane</keyword>
<evidence type="ECO:0000256" key="1">
    <source>
        <dbReference type="ARBA" id="ARBA00004651"/>
    </source>
</evidence>
<keyword evidence="2 6" id="KW-1003">Cell membrane</keyword>
<dbReference type="HOGENOM" id="CLU_073546_4_2_7"/>
<feature type="transmembrane region" description="Helical" evidence="7">
    <location>
        <begin position="220"/>
        <end position="244"/>
    </location>
</feature>